<keyword evidence="3" id="KW-1185">Reference proteome</keyword>
<comment type="caution">
    <text evidence="2">The sequence shown here is derived from an EMBL/GenBank/DDBJ whole genome shotgun (WGS) entry which is preliminary data.</text>
</comment>
<organism evidence="2 3">
    <name type="scientific">Pedobacter jamesrossensis</name>
    <dbReference type="NCBI Taxonomy" id="1908238"/>
    <lineage>
        <taxon>Bacteria</taxon>
        <taxon>Pseudomonadati</taxon>
        <taxon>Bacteroidota</taxon>
        <taxon>Sphingobacteriia</taxon>
        <taxon>Sphingobacteriales</taxon>
        <taxon>Sphingobacteriaceae</taxon>
        <taxon>Pedobacter</taxon>
    </lineage>
</organism>
<evidence type="ECO:0000313" key="3">
    <source>
        <dbReference type="Proteomes" id="UP001595792"/>
    </source>
</evidence>
<gene>
    <name evidence="2" type="ORF">ACFOUY_08765</name>
</gene>
<dbReference type="Pfam" id="PF08522">
    <property type="entry name" value="BT_3987-like_N"/>
    <property type="match status" value="1"/>
</dbReference>
<evidence type="ECO:0000259" key="1">
    <source>
        <dbReference type="PROSITE" id="PS50093"/>
    </source>
</evidence>
<dbReference type="InterPro" id="IPR035986">
    <property type="entry name" value="PKD_dom_sf"/>
</dbReference>
<proteinExistence type="predicted"/>
<dbReference type="PROSITE" id="PS50093">
    <property type="entry name" value="PKD"/>
    <property type="match status" value="2"/>
</dbReference>
<reference evidence="3" key="1">
    <citation type="journal article" date="2019" name="Int. J. Syst. Evol. Microbiol.">
        <title>The Global Catalogue of Microorganisms (GCM) 10K type strain sequencing project: providing services to taxonomists for standard genome sequencing and annotation.</title>
        <authorList>
            <consortium name="The Broad Institute Genomics Platform"/>
            <consortium name="The Broad Institute Genome Sequencing Center for Infectious Disease"/>
            <person name="Wu L."/>
            <person name="Ma J."/>
        </authorList>
    </citation>
    <scope>NUCLEOTIDE SEQUENCE [LARGE SCALE GENOMIC DNA]</scope>
    <source>
        <strain evidence="3">CCM 8689</strain>
    </source>
</reference>
<dbReference type="SUPFAM" id="SSF49299">
    <property type="entry name" value="PKD domain"/>
    <property type="match status" value="2"/>
</dbReference>
<evidence type="ECO:0000313" key="2">
    <source>
        <dbReference type="EMBL" id="MFC4196787.1"/>
    </source>
</evidence>
<dbReference type="InterPro" id="IPR000601">
    <property type="entry name" value="PKD_dom"/>
</dbReference>
<dbReference type="Gene3D" id="2.60.40.10">
    <property type="entry name" value="Immunoglobulins"/>
    <property type="match status" value="2"/>
</dbReference>
<feature type="domain" description="PKD" evidence="1">
    <location>
        <begin position="226"/>
        <end position="257"/>
    </location>
</feature>
<dbReference type="InterPro" id="IPR013783">
    <property type="entry name" value="Ig-like_fold"/>
</dbReference>
<accession>A0ABV8NKP7</accession>
<dbReference type="Pfam" id="PF18911">
    <property type="entry name" value="PKD_4"/>
    <property type="match status" value="2"/>
</dbReference>
<dbReference type="InterPro" id="IPR022409">
    <property type="entry name" value="PKD/Chitinase_dom"/>
</dbReference>
<dbReference type="CDD" id="cd00146">
    <property type="entry name" value="PKD"/>
    <property type="match status" value="2"/>
</dbReference>
<dbReference type="InterPro" id="IPR013728">
    <property type="entry name" value="BT_3987-like_N"/>
</dbReference>
<dbReference type="PROSITE" id="PS51257">
    <property type="entry name" value="PROKAR_LIPOPROTEIN"/>
    <property type="match status" value="1"/>
</dbReference>
<dbReference type="EMBL" id="JBHSBY010000038">
    <property type="protein sequence ID" value="MFC4196787.1"/>
    <property type="molecule type" value="Genomic_DNA"/>
</dbReference>
<dbReference type="RefSeq" id="WP_378960128.1">
    <property type="nucleotide sequence ID" value="NZ_JBHRXC010000016.1"/>
</dbReference>
<name>A0ABV8NKP7_9SPHI</name>
<sequence length="350" mass="37541">MSILKSTRTQFIALVLCGYAMLSGCSSIEVEEAVFPDQSLYMTATSSAERISYDGFLDGIYRVSQVSIPGQTYRYQADVAGNKLTIPLGVGRGGLSIKESVNVNIKVDNDTIPRLQAKRNIILDAVSLPEGKYSIPSSAVISGGATLGTFNLVVDLAFLAANPGKKYAIALKIESPDVKVNRNLSTTIILIDTKFLFPEAVFTSISDPLIERQINFTNTSKNGLKYIWDFGDGTTSNEASPKHLYASAGPYSISLTALGVTEDLNRTVLTTSFTLPTADFTFVIAGKQLNVTSTSTNGTTYLWTFGDNSTALTANASRTYATAGSYEVKLTVTDPSGKYKSAKTTSITIP</sequence>
<dbReference type="SMART" id="SM00089">
    <property type="entry name" value="PKD"/>
    <property type="match status" value="2"/>
</dbReference>
<protein>
    <submittedName>
        <fullName evidence="2">PKD domain-containing protein</fullName>
    </submittedName>
</protein>
<dbReference type="Gene3D" id="2.60.40.1740">
    <property type="entry name" value="hypothetical protein (bacova_03559)"/>
    <property type="match status" value="1"/>
</dbReference>
<feature type="domain" description="PKD" evidence="1">
    <location>
        <begin position="292"/>
        <end position="350"/>
    </location>
</feature>
<dbReference type="Proteomes" id="UP001595792">
    <property type="component" value="Unassembled WGS sequence"/>
</dbReference>